<dbReference type="SUPFAM" id="SSF54001">
    <property type="entry name" value="Cysteine proteinases"/>
    <property type="match status" value="1"/>
</dbReference>
<accession>A0A4Q7DIF1</accession>
<dbReference type="EMBL" id="SCFB01000005">
    <property type="protein sequence ID" value="RZI46098.1"/>
    <property type="molecule type" value="Genomic_DNA"/>
</dbReference>
<keyword evidence="4" id="KW-1185">Reference proteome</keyword>
<gene>
    <name evidence="3" type="ORF">EQU50_03970</name>
</gene>
<evidence type="ECO:0000313" key="3">
    <source>
        <dbReference type="EMBL" id="RZI46098.1"/>
    </source>
</evidence>
<dbReference type="OrthoDB" id="1491023at2"/>
<dbReference type="GO" id="GO:0006508">
    <property type="term" value="P:proteolysis"/>
    <property type="evidence" value="ECO:0007669"/>
    <property type="project" value="InterPro"/>
</dbReference>
<keyword evidence="1" id="KW-0732">Signal</keyword>
<dbReference type="InterPro" id="IPR000668">
    <property type="entry name" value="Peptidase_C1A_C"/>
</dbReference>
<feature type="signal peptide" evidence="1">
    <location>
        <begin position="1"/>
        <end position="31"/>
    </location>
</feature>
<evidence type="ECO:0000259" key="2">
    <source>
        <dbReference type="Pfam" id="PF00112"/>
    </source>
</evidence>
<reference evidence="3 4" key="1">
    <citation type="submission" date="2018-10" db="EMBL/GenBank/DDBJ databases">
        <title>An updated phylogeny of the Alphaproteobacteria reveals that the parasitic Rickettsiales and Holosporales have independent origins.</title>
        <authorList>
            <person name="Munoz-Gomez S.A."/>
            <person name="Hess S."/>
            <person name="Burger G."/>
            <person name="Lang B.F."/>
            <person name="Susko E."/>
            <person name="Slamovits C.H."/>
            <person name="Roger A.J."/>
        </authorList>
    </citation>
    <scope>NUCLEOTIDE SEQUENCE [LARGE SCALE GENOMIC DNA]</scope>
    <source>
        <strain evidence="3">HOLO01</strain>
    </source>
</reference>
<evidence type="ECO:0000256" key="1">
    <source>
        <dbReference type="SAM" id="SignalP"/>
    </source>
</evidence>
<name>A0A4Q7DIF1_9PROT</name>
<dbReference type="InterPro" id="IPR038765">
    <property type="entry name" value="Papain-like_cys_pep_sf"/>
</dbReference>
<feature type="chain" id="PRO_5020613700" description="Peptidase C1A papain C-terminal domain-containing protein" evidence="1">
    <location>
        <begin position="32"/>
        <end position="364"/>
    </location>
</feature>
<proteinExistence type="predicted"/>
<dbReference type="Proteomes" id="UP000293550">
    <property type="component" value="Unassembled WGS sequence"/>
</dbReference>
<dbReference type="Gene3D" id="3.90.70.10">
    <property type="entry name" value="Cysteine proteinases"/>
    <property type="match status" value="1"/>
</dbReference>
<evidence type="ECO:0000313" key="4">
    <source>
        <dbReference type="Proteomes" id="UP000293550"/>
    </source>
</evidence>
<dbReference type="CDD" id="cd02619">
    <property type="entry name" value="Peptidase_C1"/>
    <property type="match status" value="1"/>
</dbReference>
<sequence length="364" mass="39407">MLLINGVIIMVFYKTGLALALLLASTSVSFASVEKEADASQQAAAPFHRYNLVRDEERPQTLAKLANLSTLKKTQTFLESLRASTPPASYDMRSVLINPASKPPVTQNDIDTSIYPVYDQGGLGSCTAQVAAGVLQYRQLLDQSLNSTARPSYPVPSKLFIYYNTRSAAGDSVNQDTGASVSDVALAVTNLGAPPETLWPYSDSATAKINFTMKPTDACYSKALENVARGTSAVSIPRGSNVVKTFQELLSNNCPILIGVAIYSSFESAEATKTGKVPIPNTSKETLFGGHCLMVVGYNDKYAPGTFTVRNSWGSSYTVGDERRPIGNNGYYYIPYDYIANPNLAFDFWTITAYSGENRIVIPV</sequence>
<comment type="caution">
    <text evidence="3">The sequence shown here is derived from an EMBL/GenBank/DDBJ whole genome shotgun (WGS) entry which is preliminary data.</text>
</comment>
<dbReference type="GO" id="GO:0008234">
    <property type="term" value="F:cysteine-type peptidase activity"/>
    <property type="evidence" value="ECO:0007669"/>
    <property type="project" value="InterPro"/>
</dbReference>
<organism evidence="3 4">
    <name type="scientific">Candidatus Finniella inopinata</name>
    <dbReference type="NCBI Taxonomy" id="1696036"/>
    <lineage>
        <taxon>Bacteria</taxon>
        <taxon>Pseudomonadati</taxon>
        <taxon>Pseudomonadota</taxon>
        <taxon>Alphaproteobacteria</taxon>
        <taxon>Holosporales</taxon>
        <taxon>Candidatus Paracaedibacteraceae</taxon>
        <taxon>Candidatus Finniella</taxon>
    </lineage>
</organism>
<dbReference type="AlphaFoldDB" id="A0A4Q7DIF1"/>
<feature type="domain" description="Peptidase C1A papain C-terminal" evidence="2">
    <location>
        <begin position="113"/>
        <end position="317"/>
    </location>
</feature>
<protein>
    <recommendedName>
        <fullName evidence="2">Peptidase C1A papain C-terminal domain-containing protein</fullName>
    </recommendedName>
</protein>
<dbReference type="Pfam" id="PF00112">
    <property type="entry name" value="Peptidase_C1"/>
    <property type="match status" value="1"/>
</dbReference>